<evidence type="ECO:0000256" key="1">
    <source>
        <dbReference type="SAM" id="Coils"/>
    </source>
</evidence>
<organism evidence="2 3">
    <name type="scientific">Phomopsis amygdali</name>
    <name type="common">Fusicoccum amygdali</name>
    <dbReference type="NCBI Taxonomy" id="1214568"/>
    <lineage>
        <taxon>Eukaryota</taxon>
        <taxon>Fungi</taxon>
        <taxon>Dikarya</taxon>
        <taxon>Ascomycota</taxon>
        <taxon>Pezizomycotina</taxon>
        <taxon>Sordariomycetes</taxon>
        <taxon>Sordariomycetidae</taxon>
        <taxon>Diaporthales</taxon>
        <taxon>Diaporthaceae</taxon>
        <taxon>Diaporthe</taxon>
    </lineage>
</organism>
<keyword evidence="3" id="KW-1185">Reference proteome</keyword>
<accession>A0AAD9VWN1</accession>
<gene>
    <name evidence="2" type="ORF">N8I77_013411</name>
</gene>
<feature type="coiled-coil region" evidence="1">
    <location>
        <begin position="102"/>
        <end position="136"/>
    </location>
</feature>
<proteinExistence type="predicted"/>
<dbReference type="Proteomes" id="UP001265746">
    <property type="component" value="Unassembled WGS sequence"/>
</dbReference>
<dbReference type="AlphaFoldDB" id="A0AAD9VWN1"/>
<protein>
    <submittedName>
        <fullName evidence="2">Uncharacterized protein</fullName>
    </submittedName>
</protein>
<dbReference type="EMBL" id="JAUJFL010000011">
    <property type="protein sequence ID" value="KAK2596524.1"/>
    <property type="molecule type" value="Genomic_DNA"/>
</dbReference>
<comment type="caution">
    <text evidence="2">The sequence shown here is derived from an EMBL/GenBank/DDBJ whole genome shotgun (WGS) entry which is preliminary data.</text>
</comment>
<keyword evidence="1" id="KW-0175">Coiled coil</keyword>
<sequence length="262" mass="30847">MKTENLGAHGEYLPCDIEALKTANESIEKELRAAKDRVNSLFAELKTTKEKHRVFKTAAREKIAHLESGISYFEEINDALGKQKVDIENENDHLRYQLSTKQQDFEREKENDRKKLAQLQQQVRAMTSTNDQLRQMLVPLSDRQVPDADVVYNFTSLRSSIIGLVRQNWETALRHSVDFKDLSEHQKEFFRAGIPITYDRLRHLVFNLIYYELFAPQRYFLGKHYEKVEENIRRVEKDLYRNSGEGKLKRFQGEICVPAFIY</sequence>
<dbReference type="Gene3D" id="1.10.287.1490">
    <property type="match status" value="1"/>
</dbReference>
<evidence type="ECO:0000313" key="2">
    <source>
        <dbReference type="EMBL" id="KAK2596524.1"/>
    </source>
</evidence>
<feature type="coiled-coil region" evidence="1">
    <location>
        <begin position="17"/>
        <end position="51"/>
    </location>
</feature>
<reference evidence="2" key="1">
    <citation type="submission" date="2023-06" db="EMBL/GenBank/DDBJ databases">
        <authorList>
            <person name="Noh H."/>
        </authorList>
    </citation>
    <scope>NUCLEOTIDE SEQUENCE</scope>
    <source>
        <strain evidence="2">DUCC20226</strain>
    </source>
</reference>
<evidence type="ECO:0000313" key="3">
    <source>
        <dbReference type="Proteomes" id="UP001265746"/>
    </source>
</evidence>
<name>A0AAD9VWN1_PHOAM</name>